<reference evidence="2" key="2">
    <citation type="submission" date="2021-01" db="UniProtKB">
        <authorList>
            <consortium name="EnsemblMetazoa"/>
        </authorList>
    </citation>
    <scope>IDENTIFICATION</scope>
</reference>
<dbReference type="RefSeq" id="XP_030837592.1">
    <property type="nucleotide sequence ID" value="XM_030981732.1"/>
</dbReference>
<dbReference type="SUPFAM" id="SSF55797">
    <property type="entry name" value="PR-1-like"/>
    <property type="match status" value="1"/>
</dbReference>
<keyword evidence="3" id="KW-1185">Reference proteome</keyword>
<dbReference type="CDD" id="cd05380">
    <property type="entry name" value="CAP_euk"/>
    <property type="match status" value="1"/>
</dbReference>
<reference evidence="3" key="1">
    <citation type="submission" date="2015-02" db="EMBL/GenBank/DDBJ databases">
        <title>Genome sequencing for Strongylocentrotus purpuratus.</title>
        <authorList>
            <person name="Murali S."/>
            <person name="Liu Y."/>
            <person name="Vee V."/>
            <person name="English A."/>
            <person name="Wang M."/>
            <person name="Skinner E."/>
            <person name="Han Y."/>
            <person name="Muzny D.M."/>
            <person name="Worley K.C."/>
            <person name="Gibbs R.A."/>
        </authorList>
    </citation>
    <scope>NUCLEOTIDE SEQUENCE</scope>
</reference>
<name>A0A7M7NKC4_STRPU</name>
<dbReference type="InParanoid" id="A0A7M7NKC4"/>
<sequence length="133" mass="15374">MSQSWVDHCDLRRNRPSSTEWSACSLGRSFDVIYDESDFLDVLDEWNNEDYTFEDNTCINDKCYYYTQMVRATTSFVGCGMADCMKVKFVYCMYSPSGDETQRPYESGVPCSSCPDSEGDTYSCENNLCTWDR</sequence>
<dbReference type="OrthoDB" id="337038at2759"/>
<evidence type="ECO:0000259" key="1">
    <source>
        <dbReference type="Pfam" id="PF00188"/>
    </source>
</evidence>
<dbReference type="EnsemblMetazoa" id="XM_030981732">
    <property type="protein sequence ID" value="XP_030837592"/>
    <property type="gene ID" value="LOC100893066"/>
</dbReference>
<dbReference type="GeneID" id="100893066"/>
<accession>A0A7M7NKC4</accession>
<organism evidence="2 3">
    <name type="scientific">Strongylocentrotus purpuratus</name>
    <name type="common">Purple sea urchin</name>
    <dbReference type="NCBI Taxonomy" id="7668"/>
    <lineage>
        <taxon>Eukaryota</taxon>
        <taxon>Metazoa</taxon>
        <taxon>Echinodermata</taxon>
        <taxon>Eleutherozoa</taxon>
        <taxon>Echinozoa</taxon>
        <taxon>Echinoidea</taxon>
        <taxon>Euechinoidea</taxon>
        <taxon>Echinacea</taxon>
        <taxon>Camarodonta</taxon>
        <taxon>Echinidea</taxon>
        <taxon>Strongylocentrotidae</taxon>
        <taxon>Strongylocentrotus</taxon>
    </lineage>
</organism>
<protein>
    <recommendedName>
        <fullName evidence="1">SCP domain-containing protein</fullName>
    </recommendedName>
</protein>
<feature type="domain" description="SCP" evidence="1">
    <location>
        <begin position="2"/>
        <end position="94"/>
    </location>
</feature>
<dbReference type="PANTHER" id="PTHR10334">
    <property type="entry name" value="CYSTEINE-RICH SECRETORY PROTEIN-RELATED"/>
    <property type="match status" value="1"/>
</dbReference>
<dbReference type="KEGG" id="spu:100893066"/>
<dbReference type="InterPro" id="IPR014044">
    <property type="entry name" value="CAP_dom"/>
</dbReference>
<evidence type="ECO:0000313" key="3">
    <source>
        <dbReference type="Proteomes" id="UP000007110"/>
    </source>
</evidence>
<dbReference type="InterPro" id="IPR001283">
    <property type="entry name" value="CRISP-related"/>
</dbReference>
<dbReference type="Gene3D" id="3.40.33.10">
    <property type="entry name" value="CAP"/>
    <property type="match status" value="1"/>
</dbReference>
<dbReference type="AlphaFoldDB" id="A0A7M7NKC4"/>
<evidence type="ECO:0000313" key="2">
    <source>
        <dbReference type="EnsemblMetazoa" id="XP_030837592"/>
    </source>
</evidence>
<dbReference type="Pfam" id="PF00188">
    <property type="entry name" value="CAP"/>
    <property type="match status" value="1"/>
</dbReference>
<dbReference type="Proteomes" id="UP000007110">
    <property type="component" value="Unassembled WGS sequence"/>
</dbReference>
<proteinExistence type="predicted"/>
<dbReference type="InterPro" id="IPR035940">
    <property type="entry name" value="CAP_sf"/>
</dbReference>